<proteinExistence type="predicted"/>
<protein>
    <recommendedName>
        <fullName evidence="3">Hydrogenase-4 component G</fullName>
    </recommendedName>
</protein>
<evidence type="ECO:0008006" key="3">
    <source>
        <dbReference type="Google" id="ProtNLM"/>
    </source>
</evidence>
<keyword evidence="2" id="KW-1185">Reference proteome</keyword>
<evidence type="ECO:0000313" key="2">
    <source>
        <dbReference type="Proteomes" id="UP001171111"/>
    </source>
</evidence>
<dbReference type="Proteomes" id="UP001171111">
    <property type="component" value="Unassembled WGS sequence"/>
</dbReference>
<reference evidence="1 2" key="1">
    <citation type="submission" date="2023-06" db="EMBL/GenBank/DDBJ databases">
        <title>Campylobacter magnum sp. nov., isolated from cecal contents of domestic pigs (Sus scrofa domesticus).</title>
        <authorList>
            <person name="Papic B."/>
            <person name="Gruntar I."/>
        </authorList>
    </citation>
    <scope>NUCLEOTIDE SEQUENCE [LARGE SCALE GENOMIC DNA]</scope>
    <source>
        <strain evidence="2">34484-21</strain>
    </source>
</reference>
<comment type="caution">
    <text evidence="1">The sequence shown here is derived from an EMBL/GenBank/DDBJ whole genome shotgun (WGS) entry which is preliminary data.</text>
</comment>
<name>A0ABT8T5Z5_9BACT</name>
<gene>
    <name evidence="1" type="ORF">Q2362_01600</name>
</gene>
<organism evidence="1 2">
    <name type="scientific">Campylobacter magnus</name>
    <dbReference type="NCBI Taxonomy" id="3026462"/>
    <lineage>
        <taxon>Bacteria</taxon>
        <taxon>Pseudomonadati</taxon>
        <taxon>Campylobacterota</taxon>
        <taxon>Epsilonproteobacteria</taxon>
        <taxon>Campylobacterales</taxon>
        <taxon>Campylobacteraceae</taxon>
        <taxon>Campylobacter</taxon>
    </lineage>
</organism>
<evidence type="ECO:0000313" key="1">
    <source>
        <dbReference type="EMBL" id="MDO2408795.1"/>
    </source>
</evidence>
<accession>A0ABT8T5Z5</accession>
<dbReference type="EMBL" id="JAULJQ010000001">
    <property type="protein sequence ID" value="MDO2408795.1"/>
    <property type="molecule type" value="Genomic_DNA"/>
</dbReference>
<sequence length="245" mass="25634">MANTITNSLSSLNNFFGGVRNNSQKNSTGNALASFNQALAGGNKEALQDAASKLKAGGLVSSSYQASFMEASFTQSGGNFSFQLSVLNTSGFQSAFNSGDSMGMYSKTQSNLTTLTVTGRMGALGQLDDILSKFNLSDIGYEGKPLSELTQGDAAALVSDSGFFGMKNTANRVADFVLKGAGDNLDLLKAGLEGIKRGYDEATKLWGGALPDISQKTQELTLKLIEDRIAQLGGDTSGNTMNLEA</sequence>
<dbReference type="RefSeq" id="WP_302243544.1">
    <property type="nucleotide sequence ID" value="NZ_JAULJQ010000001.1"/>
</dbReference>